<keyword evidence="2" id="KW-1185">Reference proteome</keyword>
<dbReference type="Proteomes" id="UP000765509">
    <property type="component" value="Unassembled WGS sequence"/>
</dbReference>
<accession>A0A9Q3FWS3</accession>
<dbReference type="EMBL" id="AVOT02050221">
    <property type="protein sequence ID" value="MBW0545338.1"/>
    <property type="molecule type" value="Genomic_DNA"/>
</dbReference>
<proteinExistence type="predicted"/>
<evidence type="ECO:0000313" key="1">
    <source>
        <dbReference type="EMBL" id="MBW0545338.1"/>
    </source>
</evidence>
<name>A0A9Q3FWS3_9BASI</name>
<evidence type="ECO:0000313" key="2">
    <source>
        <dbReference type="Proteomes" id="UP000765509"/>
    </source>
</evidence>
<sequence length="183" mass="21061">MEEQNLKRDTSHVPTLEGQNFTIWNILIDAELCTSGSRYVCDTDLAPKSYSTTLAKCDQNNVKALQLILRKLHHKTIVSVVNAYMVKNAKAIWKNINTKYTSQTVTKRGRTWMRWECLYFTGNIKEYVKECSNILFDVAGIGITIPPHLMEYSILEKISRDSDMYDHFIDSMVLSMSSKINPQ</sequence>
<comment type="caution">
    <text evidence="1">The sequence shown here is derived from an EMBL/GenBank/DDBJ whole genome shotgun (WGS) entry which is preliminary data.</text>
</comment>
<protein>
    <submittedName>
        <fullName evidence="1">Uncharacterized protein</fullName>
    </submittedName>
</protein>
<reference evidence="1" key="1">
    <citation type="submission" date="2021-03" db="EMBL/GenBank/DDBJ databases">
        <title>Draft genome sequence of rust myrtle Austropuccinia psidii MF-1, a brazilian biotype.</title>
        <authorList>
            <person name="Quecine M.C."/>
            <person name="Pachon D.M.R."/>
            <person name="Bonatelli M.L."/>
            <person name="Correr F.H."/>
            <person name="Franceschini L.M."/>
            <person name="Leite T.F."/>
            <person name="Margarido G.R.A."/>
            <person name="Almeida C.A."/>
            <person name="Ferrarezi J.A."/>
            <person name="Labate C.A."/>
        </authorList>
    </citation>
    <scope>NUCLEOTIDE SEQUENCE</scope>
    <source>
        <strain evidence="1">MF-1</strain>
    </source>
</reference>
<gene>
    <name evidence="1" type="ORF">O181_085053</name>
</gene>
<dbReference type="Pfam" id="PF14223">
    <property type="entry name" value="Retrotran_gag_2"/>
    <property type="match status" value="1"/>
</dbReference>
<dbReference type="OrthoDB" id="2503017at2759"/>
<organism evidence="1 2">
    <name type="scientific">Austropuccinia psidii MF-1</name>
    <dbReference type="NCBI Taxonomy" id="1389203"/>
    <lineage>
        <taxon>Eukaryota</taxon>
        <taxon>Fungi</taxon>
        <taxon>Dikarya</taxon>
        <taxon>Basidiomycota</taxon>
        <taxon>Pucciniomycotina</taxon>
        <taxon>Pucciniomycetes</taxon>
        <taxon>Pucciniales</taxon>
        <taxon>Sphaerophragmiaceae</taxon>
        <taxon>Austropuccinia</taxon>
    </lineage>
</organism>
<dbReference type="AlphaFoldDB" id="A0A9Q3FWS3"/>